<evidence type="ECO:0000313" key="1">
    <source>
        <dbReference type="EMBL" id="CRK95661.1"/>
    </source>
</evidence>
<dbReference type="AlphaFoldDB" id="A0A1J1I5U1"/>
<organism evidence="1 2">
    <name type="scientific">Clunio marinus</name>
    <dbReference type="NCBI Taxonomy" id="568069"/>
    <lineage>
        <taxon>Eukaryota</taxon>
        <taxon>Metazoa</taxon>
        <taxon>Ecdysozoa</taxon>
        <taxon>Arthropoda</taxon>
        <taxon>Hexapoda</taxon>
        <taxon>Insecta</taxon>
        <taxon>Pterygota</taxon>
        <taxon>Neoptera</taxon>
        <taxon>Endopterygota</taxon>
        <taxon>Diptera</taxon>
        <taxon>Nematocera</taxon>
        <taxon>Chironomoidea</taxon>
        <taxon>Chironomidae</taxon>
        <taxon>Clunio</taxon>
    </lineage>
</organism>
<proteinExistence type="predicted"/>
<keyword evidence="2" id="KW-1185">Reference proteome</keyword>
<reference evidence="1 2" key="1">
    <citation type="submission" date="2015-04" db="EMBL/GenBank/DDBJ databases">
        <authorList>
            <person name="Syromyatnikov M.Y."/>
            <person name="Popov V.N."/>
        </authorList>
    </citation>
    <scope>NUCLEOTIDE SEQUENCE [LARGE SCALE GENOMIC DNA]</scope>
</reference>
<accession>A0A1J1I5U1</accession>
<dbReference type="Proteomes" id="UP000183832">
    <property type="component" value="Unassembled WGS sequence"/>
</dbReference>
<protein>
    <submittedName>
        <fullName evidence="1">CLUMA_CG009119, isoform A</fullName>
    </submittedName>
</protein>
<name>A0A1J1I5U1_9DIPT</name>
<dbReference type="EMBL" id="CVRI01000042">
    <property type="protein sequence ID" value="CRK95661.1"/>
    <property type="molecule type" value="Genomic_DNA"/>
</dbReference>
<sequence length="25" mass="2954">MFKFSHCNFGNVTVKLFNCLIVIFM</sequence>
<evidence type="ECO:0000313" key="2">
    <source>
        <dbReference type="Proteomes" id="UP000183832"/>
    </source>
</evidence>
<gene>
    <name evidence="1" type="ORF">CLUMA_CG009119</name>
</gene>